<dbReference type="Gene3D" id="3.40.50.620">
    <property type="entry name" value="HUPs"/>
    <property type="match status" value="2"/>
</dbReference>
<dbReference type="InterPro" id="IPR014729">
    <property type="entry name" value="Rossmann-like_a/b/a_fold"/>
</dbReference>
<gene>
    <name evidence="3" type="primary">PCYT2</name>
    <name evidence="3" type="ORF">AVEN_163560_1</name>
</gene>
<dbReference type="InterPro" id="IPR001584">
    <property type="entry name" value="Integrase_cat-core"/>
</dbReference>
<dbReference type="PROSITE" id="PS50994">
    <property type="entry name" value="INTEGRASE"/>
    <property type="match status" value="1"/>
</dbReference>
<dbReference type="InterPro" id="IPR012337">
    <property type="entry name" value="RNaseH-like_sf"/>
</dbReference>
<dbReference type="GO" id="GO:0003676">
    <property type="term" value="F:nucleic acid binding"/>
    <property type="evidence" value="ECO:0007669"/>
    <property type="project" value="InterPro"/>
</dbReference>
<evidence type="ECO:0000259" key="2">
    <source>
        <dbReference type="PROSITE" id="PS50994"/>
    </source>
</evidence>
<dbReference type="SUPFAM" id="SSF52374">
    <property type="entry name" value="Nucleotidylyl transferase"/>
    <property type="match status" value="1"/>
</dbReference>
<dbReference type="Gene3D" id="3.10.10.10">
    <property type="entry name" value="HIV Type 1 Reverse Transcriptase, subunit A, domain 1"/>
    <property type="match status" value="1"/>
</dbReference>
<accession>A0A4Y2J8G5</accession>
<feature type="domain" description="Integrase catalytic" evidence="2">
    <location>
        <begin position="1391"/>
        <end position="1578"/>
    </location>
</feature>
<dbReference type="Proteomes" id="UP000499080">
    <property type="component" value="Unassembled WGS sequence"/>
</dbReference>
<dbReference type="InterPro" id="IPR005312">
    <property type="entry name" value="DUF1759"/>
</dbReference>
<comment type="caution">
    <text evidence="3">The sequence shown here is derived from an EMBL/GenBank/DDBJ whole genome shotgun (WGS) entry which is preliminary data.</text>
</comment>
<dbReference type="CDD" id="cd02173">
    <property type="entry name" value="ECT"/>
    <property type="match status" value="1"/>
</dbReference>
<keyword evidence="3" id="KW-0808">Transferase</keyword>
<dbReference type="Pfam" id="PF18701">
    <property type="entry name" value="DUF5641"/>
    <property type="match status" value="1"/>
</dbReference>
<dbReference type="EMBL" id="BGPR01003322">
    <property type="protein sequence ID" value="GBM86553.1"/>
    <property type="molecule type" value="Genomic_DNA"/>
</dbReference>
<evidence type="ECO:0000313" key="3">
    <source>
        <dbReference type="EMBL" id="GBM86553.1"/>
    </source>
</evidence>
<dbReference type="SUPFAM" id="SSF56672">
    <property type="entry name" value="DNA/RNA polymerases"/>
    <property type="match status" value="1"/>
</dbReference>
<evidence type="ECO:0000313" key="4">
    <source>
        <dbReference type="Proteomes" id="UP000499080"/>
    </source>
</evidence>
<keyword evidence="4" id="KW-1185">Reference proteome</keyword>
<dbReference type="GO" id="GO:0016779">
    <property type="term" value="F:nucleotidyltransferase activity"/>
    <property type="evidence" value="ECO:0007669"/>
    <property type="project" value="UniProtKB-KW"/>
</dbReference>
<dbReference type="InterPro" id="IPR004821">
    <property type="entry name" value="Cyt_trans-like"/>
</dbReference>
<evidence type="ECO:0000256" key="1">
    <source>
        <dbReference type="SAM" id="Coils"/>
    </source>
</evidence>
<dbReference type="Gene3D" id="3.30.70.270">
    <property type="match status" value="1"/>
</dbReference>
<dbReference type="NCBIfam" id="TIGR00125">
    <property type="entry name" value="cyt_tran_rel"/>
    <property type="match status" value="1"/>
</dbReference>
<dbReference type="InterPro" id="IPR036397">
    <property type="entry name" value="RNaseH_sf"/>
</dbReference>
<dbReference type="GO" id="GO:0015074">
    <property type="term" value="P:DNA integration"/>
    <property type="evidence" value="ECO:0007669"/>
    <property type="project" value="InterPro"/>
</dbReference>
<dbReference type="OrthoDB" id="5967017at2759"/>
<dbReference type="Pfam" id="PF05380">
    <property type="entry name" value="Peptidase_A17"/>
    <property type="match status" value="1"/>
</dbReference>
<dbReference type="PANTHER" id="PTHR47331:SF1">
    <property type="entry name" value="GAG-LIKE PROTEIN"/>
    <property type="match status" value="1"/>
</dbReference>
<dbReference type="InterPro" id="IPR043128">
    <property type="entry name" value="Rev_trsase/Diguanyl_cyclase"/>
</dbReference>
<dbReference type="PANTHER" id="PTHR47331">
    <property type="entry name" value="PHD-TYPE DOMAIN-CONTAINING PROTEIN"/>
    <property type="match status" value="1"/>
</dbReference>
<proteinExistence type="predicted"/>
<dbReference type="InterPro" id="IPR008042">
    <property type="entry name" value="Retrotrans_Pao"/>
</dbReference>
<dbReference type="Gene3D" id="3.30.420.10">
    <property type="entry name" value="Ribonuclease H-like superfamily/Ribonuclease H"/>
    <property type="match status" value="1"/>
</dbReference>
<keyword evidence="1" id="KW-0175">Coiled coil</keyword>
<dbReference type="Pfam" id="PF01467">
    <property type="entry name" value="CTP_transf_like"/>
    <property type="match status" value="1"/>
</dbReference>
<name>A0A4Y2J8G5_ARAVE</name>
<dbReference type="Gene3D" id="1.10.340.70">
    <property type="match status" value="1"/>
</dbReference>
<keyword evidence="3" id="KW-0548">Nucleotidyltransferase</keyword>
<dbReference type="InterPro" id="IPR041588">
    <property type="entry name" value="Integrase_H2C2"/>
</dbReference>
<dbReference type="SUPFAM" id="SSF53098">
    <property type="entry name" value="Ribonuclease H-like"/>
    <property type="match status" value="1"/>
</dbReference>
<protein>
    <submittedName>
        <fullName evidence="3">Ethanolamine-phosphate cytidylyltransferase</fullName>
    </submittedName>
</protein>
<dbReference type="GO" id="GO:0071897">
    <property type="term" value="P:DNA biosynthetic process"/>
    <property type="evidence" value="ECO:0007669"/>
    <property type="project" value="UniProtKB-ARBA"/>
</dbReference>
<organism evidence="3 4">
    <name type="scientific">Araneus ventricosus</name>
    <name type="common">Orbweaver spider</name>
    <name type="synonym">Epeira ventricosa</name>
    <dbReference type="NCBI Taxonomy" id="182803"/>
    <lineage>
        <taxon>Eukaryota</taxon>
        <taxon>Metazoa</taxon>
        <taxon>Ecdysozoa</taxon>
        <taxon>Arthropoda</taxon>
        <taxon>Chelicerata</taxon>
        <taxon>Arachnida</taxon>
        <taxon>Araneae</taxon>
        <taxon>Araneomorphae</taxon>
        <taxon>Entelegynae</taxon>
        <taxon>Araneoidea</taxon>
        <taxon>Araneidae</taxon>
        <taxon>Araneus</taxon>
    </lineage>
</organism>
<dbReference type="GO" id="GO:0042575">
    <property type="term" value="C:DNA polymerase complex"/>
    <property type="evidence" value="ECO:0007669"/>
    <property type="project" value="UniProtKB-ARBA"/>
</dbReference>
<dbReference type="InterPro" id="IPR040676">
    <property type="entry name" value="DUF5641"/>
</dbReference>
<sequence>MDALKTKRKSLRTSFTATANKLKECLAKKEDAKDGDKLRALNSQLEDKFLRLDEIQNKISSLLLENTDTAAEYETDFQAAEDYRDNFLELKSKLETLLNKDSGSFLESSFELDVVKLNLPKFELKMFSGDPKEFLTFWSIFSKIHDSEELTAIDKFQYLYQSMVPDSRAARLISSFPITTENYPKAVEQLKLRFGREDLLVQIYVRDLLSLVLKNATTGKNAPDLATLYDMLETKLRALESLGRTKEKFADFLEPLVESCLPENVLRAWERSRISESTEDATSQRSLEKLMCFLRHEVESEEMIRLAREGFGKDRGSGATRKDCQKSVHKDEPTAATLISSTTGAKLNCIFCDRPHLSQDCQRLSDMSYEDRKSQVIRKRCCLVCLKVGHLAKRCHSSVRCLICKRRHYPLLCPDLRKEKESNLSSKDRTADTEQRSTETLLTNLPSEHEIYLKTIMIRLRNRDKEVCVRALLDDGSQRSYIERNLAAELFLSPSGREIFSQGLFGGGISPASEHKRYMVNVESLNRKYSTPLSLLEQQKICSTLPRIHDRKLLSELASRGIKLTDVGRDSPPIRVLLGADILGSILTGRIEVLSSGVSAVETLLGWTILGLGKKREVVNLVTLSLQNMDVPKMWDLEVLGITDPIEKINESLLEEETLTHFKETIRICEDQRYEVALPWLAGHPALYDKYDAAESRLRTATKRLINENYFEAYNNVFKQWEEEGIIEAVPINQLAKEVHYLPHRPVIKPSSNTTKVRPVFDASFKKPGFASLNECLSVGPSLAHKILPLLLRFRSGAIGVIADVKQAFLQIRLRTEDRDVLRFLWWENTGCSEIRIYRHCRVVFGVSSSPFLLNATISYHLEREKFQTESLRKTIGHLKEGFYVDNLVTSVNDATELEQLKSQSIEIMKEGAFELRCWASNDSKEDQDKQMVLGLSWDVVSDELSCKLPANTDCTQEKPVTKRVLLSVINSVYDPIGFTAPALLLPKLLMQEAWRGKIGWDEVLPVELEHKYRLWEKTMHFMSKCSISRRLFAENYDDFTLHIFTDASAYAYATCAFLRCEFKEQVTVKLIAAKARLAPMKKSTIPRLELLGAALGARLAQTVDSILRTASKTYFWCDSMVVLSWIKKKEPWNTFVGNRVKEIRDLTNIDDWRHVPGEVNPADLATRCCDWSGLLQSKWWEGPGWLYNDEESWPCSEVSETPDEAFLERRKTVVTNLATGNEVRFGDRFLYFSSYKKILRMTAYVLRFCNNIKRNSPKLVNSLSCEEIQKAEETLIKIMQSEWPSEIREKYKDTIQFFEENGILKVQTRLILSQDPEDFTHPTVLPDHPLLERLVLHIHRSLMHAGVLTTLAQLREKFWIPKGRRVVKAILRQCIKCKRLTAGKVNPDPAPLPPDRIHRVAAFQITGADLAGPLSLRGGSKAWIVLFTCAVYRAVHLELVSSLSTESFMQALRRFWARRGRGSTLYTDNGTNFVGAANALKSLDWDFIQAECSLMKIKWLFSPPSAPWYGGFWERMVRSIKELLRKCLGKACVTYEEMLTLLSDCEATINGRPLTYLSDDPKELKPLTPAHFIQDIKGRETFDLDLIDSQHILKRVRYLHTLRSNLRKRFYKEYLGELVRSPKVASKRKMISPGEIVIVESKNPNRMNWPLAQVIELLPGKDGVERVAKLRLASGEIIQPLQRIYPLELSASDHLIEDHQGTDIAAQNPGPTAADVLEEVVEGAPYITTIETLDKYNCAFCVHADDITLDADGKDTYRYVKEAEKYKECKRTAGVSTTDLVGRMLLLTKQHHNRGEREYGIDTEHAKTISKDPSTHSPWTGISQFLPTTQKIIQFSEGKEPKPGDRIVYVAGAFDLFHVGHVDFLEKAKAEGDYLIVGLHTDPVVNRYKGSNYPIMNLHERVLSVLACKYVNEVVIGAPYAVTADLMEHFKVDIVCHGQTYVMADINGADPYEEPKKQNKFKQLDSGNDVTTQKIVERIIQQRLEYEKRNRMKEQKEVALLNAMKNM</sequence>
<feature type="coiled-coil region" evidence="1">
    <location>
        <begin position="38"/>
        <end position="100"/>
    </location>
</feature>
<dbReference type="InterPro" id="IPR043502">
    <property type="entry name" value="DNA/RNA_pol_sf"/>
</dbReference>
<dbReference type="Pfam" id="PF03564">
    <property type="entry name" value="DUF1759"/>
    <property type="match status" value="1"/>
</dbReference>
<reference evidence="3 4" key="1">
    <citation type="journal article" date="2019" name="Sci. Rep.">
        <title>Orb-weaving spider Araneus ventricosus genome elucidates the spidroin gene catalogue.</title>
        <authorList>
            <person name="Kono N."/>
            <person name="Nakamura H."/>
            <person name="Ohtoshi R."/>
            <person name="Moran D.A.P."/>
            <person name="Shinohara A."/>
            <person name="Yoshida Y."/>
            <person name="Fujiwara M."/>
            <person name="Mori M."/>
            <person name="Tomita M."/>
            <person name="Arakawa K."/>
        </authorList>
    </citation>
    <scope>NUCLEOTIDE SEQUENCE [LARGE SCALE GENOMIC DNA]</scope>
</reference>
<dbReference type="Pfam" id="PF17921">
    <property type="entry name" value="Integrase_H2C2"/>
    <property type="match status" value="1"/>
</dbReference>